<dbReference type="EMBL" id="JADGJW010000399">
    <property type="protein sequence ID" value="KAJ3218023.1"/>
    <property type="molecule type" value="Genomic_DNA"/>
</dbReference>
<gene>
    <name evidence="1" type="ORF">HK099_005216</name>
</gene>
<accession>A0AAD5U1X3</accession>
<protein>
    <submittedName>
        <fullName evidence="1">Uncharacterized protein</fullName>
    </submittedName>
</protein>
<dbReference type="AlphaFoldDB" id="A0AAD5U1X3"/>
<proteinExistence type="predicted"/>
<evidence type="ECO:0000313" key="1">
    <source>
        <dbReference type="EMBL" id="KAJ3218023.1"/>
    </source>
</evidence>
<reference evidence="1" key="1">
    <citation type="submission" date="2020-05" db="EMBL/GenBank/DDBJ databases">
        <title>Phylogenomic resolution of chytrid fungi.</title>
        <authorList>
            <person name="Stajich J.E."/>
            <person name="Amses K."/>
            <person name="Simmons R."/>
            <person name="Seto K."/>
            <person name="Myers J."/>
            <person name="Bonds A."/>
            <person name="Quandt C.A."/>
            <person name="Barry K."/>
            <person name="Liu P."/>
            <person name="Grigoriev I."/>
            <person name="Longcore J.E."/>
            <person name="James T.Y."/>
        </authorList>
    </citation>
    <scope>NUCLEOTIDE SEQUENCE</scope>
    <source>
        <strain evidence="1">JEL0476</strain>
    </source>
</reference>
<comment type="caution">
    <text evidence="1">The sequence shown here is derived from an EMBL/GenBank/DDBJ whole genome shotgun (WGS) entry which is preliminary data.</text>
</comment>
<organism evidence="1 2">
    <name type="scientific">Clydaea vesicula</name>
    <dbReference type="NCBI Taxonomy" id="447962"/>
    <lineage>
        <taxon>Eukaryota</taxon>
        <taxon>Fungi</taxon>
        <taxon>Fungi incertae sedis</taxon>
        <taxon>Chytridiomycota</taxon>
        <taxon>Chytridiomycota incertae sedis</taxon>
        <taxon>Chytridiomycetes</taxon>
        <taxon>Lobulomycetales</taxon>
        <taxon>Lobulomycetaceae</taxon>
        <taxon>Clydaea</taxon>
    </lineage>
</organism>
<keyword evidence="2" id="KW-1185">Reference proteome</keyword>
<evidence type="ECO:0000313" key="2">
    <source>
        <dbReference type="Proteomes" id="UP001211065"/>
    </source>
</evidence>
<feature type="non-terminal residue" evidence="1">
    <location>
        <position position="186"/>
    </location>
</feature>
<name>A0AAD5U1X3_9FUNG</name>
<dbReference type="Proteomes" id="UP001211065">
    <property type="component" value="Unassembled WGS sequence"/>
</dbReference>
<sequence length="186" mass="21845">KYSDFRYVVFEDIKREGKYLIVSEVDPELILNLKQVEETVFEFSSKCKFIDYTLKQHLEDLFTNVISNFFTGLNEKTRLEDETESFKEEAILLREEITCISEEMKEIDVENASFCEEKQAIELSIHALKKKLKCTLLETKELIYAGNEAGRNYLMLENEVIALRDYYKNLVNKIKSHSTEVNSVKE</sequence>